<evidence type="ECO:0000313" key="7">
    <source>
        <dbReference type="EMBL" id="EYU20543.1"/>
    </source>
</evidence>
<keyword evidence="2" id="KW-0805">Transcription regulation</keyword>
<evidence type="ECO:0000256" key="2">
    <source>
        <dbReference type="ARBA" id="ARBA00023015"/>
    </source>
</evidence>
<dbReference type="InterPro" id="IPR011598">
    <property type="entry name" value="bHLH_dom"/>
</dbReference>
<evidence type="ECO:0000313" key="8">
    <source>
        <dbReference type="Proteomes" id="UP000030748"/>
    </source>
</evidence>
<dbReference type="SUPFAM" id="SSF47459">
    <property type="entry name" value="HLH, helix-loop-helix DNA-binding domain"/>
    <property type="match status" value="1"/>
</dbReference>
<dbReference type="GO" id="GO:0090575">
    <property type="term" value="C:RNA polymerase II transcription regulator complex"/>
    <property type="evidence" value="ECO:0000318"/>
    <property type="project" value="GO_Central"/>
</dbReference>
<protein>
    <recommendedName>
        <fullName evidence="6">BHLH domain-containing protein</fullName>
    </recommendedName>
</protein>
<sequence length="145" mass="16603">GDFDNNNNSNNNNNKNRRVMHRDIERKRRQDLSKLLLSLRTILHPHQIKEAAANYIAHMQKKIQELRIRRDKMKHLSGTKIITSNLSKGSSGNLGLEILITSTSTSVLGVSKIMAELLEREFDFFSGISTKTNTGMFLLEEICYE</sequence>
<dbReference type="PANTHER" id="PTHR13935">
    <property type="entry name" value="ACHAETE-SCUTE TRANSCRIPTION FACTOR-RELATED"/>
    <property type="match status" value="1"/>
</dbReference>
<name>A0A022Q073_ERYGU</name>
<dbReference type="Proteomes" id="UP000030748">
    <property type="component" value="Unassembled WGS sequence"/>
</dbReference>
<reference evidence="7 8" key="1">
    <citation type="journal article" date="2013" name="Proc. Natl. Acad. Sci. U.S.A.">
        <title>Fine-scale variation in meiotic recombination in Mimulus inferred from population shotgun sequencing.</title>
        <authorList>
            <person name="Hellsten U."/>
            <person name="Wright K.M."/>
            <person name="Jenkins J."/>
            <person name="Shu S."/>
            <person name="Yuan Y."/>
            <person name="Wessler S.R."/>
            <person name="Schmutz J."/>
            <person name="Willis J.H."/>
            <person name="Rokhsar D.S."/>
        </authorList>
    </citation>
    <scope>NUCLEOTIDE SEQUENCE [LARGE SCALE GENOMIC DNA]</scope>
    <source>
        <strain evidence="8">cv. DUN x IM62</strain>
    </source>
</reference>
<feature type="non-terminal residue" evidence="7">
    <location>
        <position position="1"/>
    </location>
</feature>
<feature type="region of interest" description="Disordered" evidence="5">
    <location>
        <begin position="1"/>
        <end position="24"/>
    </location>
</feature>
<feature type="compositionally biased region" description="Low complexity" evidence="5">
    <location>
        <begin position="1"/>
        <end position="14"/>
    </location>
</feature>
<keyword evidence="8" id="KW-1185">Reference proteome</keyword>
<dbReference type="GO" id="GO:0046983">
    <property type="term" value="F:protein dimerization activity"/>
    <property type="evidence" value="ECO:0007669"/>
    <property type="project" value="InterPro"/>
</dbReference>
<keyword evidence="3" id="KW-0804">Transcription</keyword>
<keyword evidence="4" id="KW-0539">Nucleus</keyword>
<dbReference type="InterPro" id="IPR036638">
    <property type="entry name" value="HLH_DNA-bd_sf"/>
</dbReference>
<dbReference type="EMBL" id="KI632264">
    <property type="protein sequence ID" value="EYU20543.1"/>
    <property type="molecule type" value="Genomic_DNA"/>
</dbReference>
<evidence type="ECO:0000259" key="6">
    <source>
        <dbReference type="PROSITE" id="PS50888"/>
    </source>
</evidence>
<feature type="domain" description="BHLH" evidence="6">
    <location>
        <begin position="16"/>
        <end position="76"/>
    </location>
</feature>
<evidence type="ECO:0000256" key="1">
    <source>
        <dbReference type="ARBA" id="ARBA00004123"/>
    </source>
</evidence>
<comment type="subcellular location">
    <subcellularLocation>
        <location evidence="1">Nucleus</location>
    </subcellularLocation>
</comment>
<dbReference type="GO" id="GO:0000977">
    <property type="term" value="F:RNA polymerase II transcription regulatory region sequence-specific DNA binding"/>
    <property type="evidence" value="ECO:0000318"/>
    <property type="project" value="GO_Central"/>
</dbReference>
<dbReference type="InterPro" id="IPR015660">
    <property type="entry name" value="MASH1/Ascl1a-like"/>
</dbReference>
<dbReference type="PANTHER" id="PTHR13935:SF165">
    <property type="entry name" value="BHLH DOMAIN-CONTAINING PROTEIN"/>
    <property type="match status" value="1"/>
</dbReference>
<dbReference type="GO" id="GO:0000981">
    <property type="term" value="F:DNA-binding transcription factor activity, RNA polymerase II-specific"/>
    <property type="evidence" value="ECO:0000318"/>
    <property type="project" value="GO_Central"/>
</dbReference>
<evidence type="ECO:0000256" key="5">
    <source>
        <dbReference type="SAM" id="MobiDB-lite"/>
    </source>
</evidence>
<dbReference type="PROSITE" id="PS50888">
    <property type="entry name" value="BHLH"/>
    <property type="match status" value="1"/>
</dbReference>
<dbReference type="AlphaFoldDB" id="A0A022Q073"/>
<organism evidence="7 8">
    <name type="scientific">Erythranthe guttata</name>
    <name type="common">Yellow monkey flower</name>
    <name type="synonym">Mimulus guttatus</name>
    <dbReference type="NCBI Taxonomy" id="4155"/>
    <lineage>
        <taxon>Eukaryota</taxon>
        <taxon>Viridiplantae</taxon>
        <taxon>Streptophyta</taxon>
        <taxon>Embryophyta</taxon>
        <taxon>Tracheophyta</taxon>
        <taxon>Spermatophyta</taxon>
        <taxon>Magnoliopsida</taxon>
        <taxon>eudicotyledons</taxon>
        <taxon>Gunneridae</taxon>
        <taxon>Pentapetalae</taxon>
        <taxon>asterids</taxon>
        <taxon>lamiids</taxon>
        <taxon>Lamiales</taxon>
        <taxon>Phrymaceae</taxon>
        <taxon>Erythranthe</taxon>
    </lineage>
</organism>
<evidence type="ECO:0000256" key="3">
    <source>
        <dbReference type="ARBA" id="ARBA00023163"/>
    </source>
</evidence>
<proteinExistence type="predicted"/>
<accession>A0A022Q073</accession>
<dbReference type="GO" id="GO:0006357">
    <property type="term" value="P:regulation of transcription by RNA polymerase II"/>
    <property type="evidence" value="ECO:0000318"/>
    <property type="project" value="GO_Central"/>
</dbReference>
<gene>
    <name evidence="7" type="ORF">MIMGU_mgv1a019610mg</name>
</gene>
<evidence type="ECO:0000256" key="4">
    <source>
        <dbReference type="ARBA" id="ARBA00023242"/>
    </source>
</evidence>